<evidence type="ECO:0000313" key="14">
    <source>
        <dbReference type="EnsemblMetazoa" id="SMAR006272-PA"/>
    </source>
</evidence>
<dbReference type="eggNOG" id="KOG1366">
    <property type="taxonomic scope" value="Eukaryota"/>
</dbReference>
<dbReference type="OMA" id="WHSTNIS"/>
<feature type="region of interest" description="Disordered" evidence="9">
    <location>
        <begin position="1484"/>
        <end position="1503"/>
    </location>
</feature>
<dbReference type="Gene3D" id="1.50.10.20">
    <property type="match status" value="1"/>
</dbReference>
<comment type="function">
    <text evidence="6">Binds covalently through a thioester bond to the pathogen surface resulting in pathogen clearance.</text>
</comment>
<dbReference type="GO" id="GO:0004866">
    <property type="term" value="F:endopeptidase inhibitor activity"/>
    <property type="evidence" value="ECO:0007669"/>
    <property type="project" value="InterPro"/>
</dbReference>
<dbReference type="SUPFAM" id="SSF49410">
    <property type="entry name" value="Alpha-macroglobulin receptor domain"/>
    <property type="match status" value="1"/>
</dbReference>
<dbReference type="PhylomeDB" id="T1IYG2"/>
<evidence type="ECO:0000256" key="8">
    <source>
        <dbReference type="ARBA" id="ARBA00078071"/>
    </source>
</evidence>
<dbReference type="Gene3D" id="2.60.40.690">
    <property type="entry name" value="Alpha-macroglobulin, receptor-binding domain"/>
    <property type="match status" value="1"/>
</dbReference>
<accession>T1IYG2</accession>
<dbReference type="SUPFAM" id="SSF48239">
    <property type="entry name" value="Terpenoid cyclases/Protein prenyltransferases"/>
    <property type="match status" value="1"/>
</dbReference>
<dbReference type="Gene3D" id="2.60.120.1540">
    <property type="match status" value="1"/>
</dbReference>
<dbReference type="InterPro" id="IPR041813">
    <property type="entry name" value="A2M_TED"/>
</dbReference>
<comment type="similarity">
    <text evidence="1">Belongs to the protease inhibitor I39 (alpha-2-macroglobulin) family.</text>
</comment>
<organism evidence="14 15">
    <name type="scientific">Strigamia maritima</name>
    <name type="common">European centipede</name>
    <name type="synonym">Geophilus maritimus</name>
    <dbReference type="NCBI Taxonomy" id="126957"/>
    <lineage>
        <taxon>Eukaryota</taxon>
        <taxon>Metazoa</taxon>
        <taxon>Ecdysozoa</taxon>
        <taxon>Arthropoda</taxon>
        <taxon>Myriapoda</taxon>
        <taxon>Chilopoda</taxon>
        <taxon>Pleurostigmophora</taxon>
        <taxon>Geophilomorpha</taxon>
        <taxon>Linotaeniidae</taxon>
        <taxon>Strigamia</taxon>
    </lineage>
</organism>
<evidence type="ECO:0000256" key="4">
    <source>
        <dbReference type="ARBA" id="ARBA00023157"/>
    </source>
</evidence>
<feature type="signal peptide" evidence="10">
    <location>
        <begin position="1"/>
        <end position="22"/>
    </location>
</feature>
<dbReference type="SMART" id="SM01360">
    <property type="entry name" value="A2M"/>
    <property type="match status" value="1"/>
</dbReference>
<dbReference type="SMART" id="SM01359">
    <property type="entry name" value="A2M_N_2"/>
    <property type="match status" value="1"/>
</dbReference>
<dbReference type="HOGENOM" id="CLU_001634_5_3_1"/>
<dbReference type="Gene3D" id="2.20.130.20">
    <property type="match status" value="1"/>
</dbReference>
<dbReference type="EMBL" id="JH431683">
    <property type="status" value="NOT_ANNOTATED_CDS"/>
    <property type="molecule type" value="Genomic_DNA"/>
</dbReference>
<evidence type="ECO:0000259" key="13">
    <source>
        <dbReference type="SMART" id="SM01361"/>
    </source>
</evidence>
<dbReference type="InterPro" id="IPR036595">
    <property type="entry name" value="A-macroglobulin_rcpt-bd_sf"/>
</dbReference>
<dbReference type="InterPro" id="IPR008930">
    <property type="entry name" value="Terpenoid_cyclase/PrenylTrfase"/>
</dbReference>
<reference evidence="15" key="1">
    <citation type="submission" date="2011-05" db="EMBL/GenBank/DDBJ databases">
        <authorList>
            <person name="Richards S.R."/>
            <person name="Qu J."/>
            <person name="Jiang H."/>
            <person name="Jhangiani S.N."/>
            <person name="Agravi P."/>
            <person name="Goodspeed R."/>
            <person name="Gross S."/>
            <person name="Mandapat C."/>
            <person name="Jackson L."/>
            <person name="Mathew T."/>
            <person name="Pu L."/>
            <person name="Thornton R."/>
            <person name="Saada N."/>
            <person name="Wilczek-Boney K.B."/>
            <person name="Lee S."/>
            <person name="Kovar C."/>
            <person name="Wu Y."/>
            <person name="Scherer S.E."/>
            <person name="Worley K.C."/>
            <person name="Muzny D.M."/>
            <person name="Gibbs R."/>
        </authorList>
    </citation>
    <scope>NUCLEOTIDE SEQUENCE</scope>
    <source>
        <strain evidence="15">Brora</strain>
    </source>
</reference>
<evidence type="ECO:0000259" key="11">
    <source>
        <dbReference type="SMART" id="SM01359"/>
    </source>
</evidence>
<dbReference type="Proteomes" id="UP000014500">
    <property type="component" value="Unassembled WGS sequence"/>
</dbReference>
<dbReference type="Gene3D" id="6.20.50.160">
    <property type="match status" value="1"/>
</dbReference>
<dbReference type="SMART" id="SM01419">
    <property type="entry name" value="Thiol-ester_cl"/>
    <property type="match status" value="1"/>
</dbReference>
<dbReference type="InterPro" id="IPR047565">
    <property type="entry name" value="Alpha-macroglob_thiol-ester_cl"/>
</dbReference>
<dbReference type="PANTHER" id="PTHR11412">
    <property type="entry name" value="MACROGLOBULIN / COMPLEMENT"/>
    <property type="match status" value="1"/>
</dbReference>
<dbReference type="InterPro" id="IPR009048">
    <property type="entry name" value="A-macroglobulin_rcpt-bd"/>
</dbReference>
<dbReference type="Gene3D" id="2.60.40.1940">
    <property type="match status" value="1"/>
</dbReference>
<dbReference type="Pfam" id="PF17791">
    <property type="entry name" value="MG3"/>
    <property type="match status" value="1"/>
</dbReference>
<dbReference type="InterPro" id="IPR013783">
    <property type="entry name" value="Ig-like_fold"/>
</dbReference>
<dbReference type="GO" id="GO:0005615">
    <property type="term" value="C:extracellular space"/>
    <property type="evidence" value="ECO:0007669"/>
    <property type="project" value="InterPro"/>
</dbReference>
<sequence length="1503" mass="168023">MSINKLFAFYLTICLCIGYVAANGYYTIVAPKVLRPALDYHVSVSVHNVLQPVRMAITLSGRSDAGDLVSSEQHVFLQSEQNQVIGFTVISEGKSRIGMWGTGNYSMKVTGSGGINFFNETELTYEHKNYMVFIQTDKAIYKPGQPVLIRVIVVSPSLRPTGTERLDIFVTDGDGNRVKQWNRVFTQRGVFTTEMPLSDEPVLGDWNITVNILVINKLKFYAKIEEIDQKYQKSFTVAEYVLPSFDVRIDLPNYATFTESDIVATITAKYTYGKPVKGKAVIMVTPLVRSPQIRTYYEDPLRKTVEIDGKVDVPFNLQQELNIKDDYHRMVRFEVIVTESVTERRENATGVIAMFKYKEKIELIKHSETFKPGLKFSAFVKVADNDDIPVNDSTNPLIIRYGYGHDDSLYQTKQFKIPTNGSIELEIYPPLADNIQRLIIIAKYKSIEQYFPPIRRAESPSNTYIQAVLMTEKAKVVFKWFAGGEEVLIHVNSTAPMPSFNVVAGLGALLKKIAKCCDSVALQIYQIVLGRGDIVFADKVEANGQKTIAVKFVATNNMSPRTRFIIYYTTSSGEVVADGLSFEVEGVFRNFVIKLFQKIVDLKANKHGSQPGDTINFQVTTQPNSFVGLLAVDQSVLLLKSGNDVTQEEIIHQLELFDTGKQPKSHLDLIYSSIWFPGSATASEVFKDAGVMVMSNALVYEEYNFIMPRGGGELRPGVEKGKPVGDYYIPKEAEVGFRDPLDGSIIPIMRQHFPETWIWSNATAGQDGRAVFTREAPDTITSWVISAFSLDMFTGLAVSPSPLRVTIFRPFFISLNLPYAVIRNEAIAIQAVIFNYMKETIEVCATVTLENTNQFDFVTVEDVVNEVEVVNSKTKKVESGTPATVYFMIVPKELGYIDVKVTARSSTRSQVVSDSLKRKLLVKPEGVPQFVNKAYLIDLRSSSLFNASVNVSIPKTAVSGSERVEISTIADIMGPTVDNFDNLLQLPFGCGEQNMIRFVPNIVVIDYLSSIQHLTPIVKSVALTNMETGYQRQLTYKREDGSFSAFGNSDQSGSTWLTAFVMRAFSQAKYFIAIDEQVVNGSLYWLIAQQLENGSFPEVGVVSNKAIQGGSGKGLALTAYVLLAFVENKAERIFSSQMTKALRLLEDQIESIEDSYSLAIVSYTLHVINSGKKDAAFRQLQSKSISAGEFRYWKKNASAETAETIKLATPIDIEMTAYALMSYVLRNDLSGSILIMKWLITQRNVNGGFQSTQDTVVGIQALTMLAKRIVDSQIYIDVMFQYDNEQKNVHLDKDNSMILMKEEIPSTVKMVNITATGRGFAIVQVSYSYNIMVSKENPSFQVNPFVDRSSTKDRLQLNVCAAYAENGATSNMAVMEVTLPSGFVIDRDSLPALHRVDEVKRVDIKDRDTTVVVYFDKLDNKLVCPTIKAYRTYRVAKQKATAVYVYDYYDQAKAARYFFQAPQATLCDLCEGDECNSAKCRKETEERQAAENENSGSLKMADA</sequence>
<evidence type="ECO:0000256" key="9">
    <source>
        <dbReference type="SAM" id="MobiDB-lite"/>
    </source>
</evidence>
<dbReference type="Pfam" id="PF07677">
    <property type="entry name" value="A2M_recep"/>
    <property type="match status" value="1"/>
</dbReference>
<dbReference type="Pfam" id="PF07678">
    <property type="entry name" value="TED_complement"/>
    <property type="match status" value="1"/>
</dbReference>
<dbReference type="InterPro" id="IPR001599">
    <property type="entry name" value="Macroglobln_a2"/>
</dbReference>
<dbReference type="STRING" id="126957.T1IYG2"/>
<dbReference type="Pfam" id="PF07703">
    <property type="entry name" value="A2M_BRD"/>
    <property type="match status" value="1"/>
</dbReference>
<dbReference type="PANTHER" id="PTHR11412:SF136">
    <property type="entry name" value="CD109 ANTIGEN"/>
    <property type="match status" value="1"/>
</dbReference>
<keyword evidence="5" id="KW-0325">Glycoprotein</keyword>
<evidence type="ECO:0000256" key="6">
    <source>
        <dbReference type="ARBA" id="ARBA00057615"/>
    </source>
</evidence>
<dbReference type="FunFam" id="2.60.40.1930:FF:000001">
    <property type="entry name" value="CD109 isoform 3"/>
    <property type="match status" value="1"/>
</dbReference>
<evidence type="ECO:0000313" key="15">
    <source>
        <dbReference type="Proteomes" id="UP000014500"/>
    </source>
</evidence>
<dbReference type="InterPro" id="IPR011625">
    <property type="entry name" value="A2M_N_BRD"/>
</dbReference>
<evidence type="ECO:0000256" key="7">
    <source>
        <dbReference type="ARBA" id="ARBA00063781"/>
    </source>
</evidence>
<keyword evidence="4" id="KW-1015">Disulfide bond</keyword>
<feature type="domain" description="Alpha-macroglobulin receptor-binding" evidence="13">
    <location>
        <begin position="1370"/>
        <end position="1459"/>
    </location>
</feature>
<evidence type="ECO:0000256" key="1">
    <source>
        <dbReference type="ARBA" id="ARBA00010952"/>
    </source>
</evidence>
<evidence type="ECO:0000259" key="12">
    <source>
        <dbReference type="SMART" id="SM01360"/>
    </source>
</evidence>
<reference evidence="14" key="2">
    <citation type="submission" date="2015-02" db="UniProtKB">
        <authorList>
            <consortium name="EnsemblMetazoa"/>
        </authorList>
    </citation>
    <scope>IDENTIFICATION</scope>
</reference>
<name>T1IYG2_STRMM</name>
<dbReference type="InterPro" id="IPR002890">
    <property type="entry name" value="MG2"/>
</dbReference>
<comment type="subunit">
    <text evidence="7">Heterodimer of a TEP1-N chain and an TEP1-C chain non-covalently linked. Forms a complex composed of TEP1-N and TEP1-C heterodimer, LRIM1 and APL1C; the interaction stabilizes TEP1-N and TEP1-C heterodimer, prevents its binding to tissues while circulating in the hemolymph and protects the thioester bond from hydrolysis. Mature TEP1 and to a lesser extent full-length TEP1 interact with SPCLIP1; the interaction is induced by microbial infection.</text>
</comment>
<dbReference type="InterPro" id="IPR019742">
    <property type="entry name" value="MacrogloblnA2_CS"/>
</dbReference>
<dbReference type="PROSITE" id="PS00477">
    <property type="entry name" value="ALPHA_2_MACROGLOBULIN"/>
    <property type="match status" value="1"/>
</dbReference>
<feature type="chain" id="PRO_5004590056" description="TEP1-F" evidence="10">
    <location>
        <begin position="23"/>
        <end position="1503"/>
    </location>
</feature>
<keyword evidence="15" id="KW-1185">Reference proteome</keyword>
<evidence type="ECO:0000256" key="3">
    <source>
        <dbReference type="ARBA" id="ARBA00022966"/>
    </source>
</evidence>
<dbReference type="Gene3D" id="2.60.40.2950">
    <property type="match status" value="1"/>
</dbReference>
<dbReference type="InterPro" id="IPR050473">
    <property type="entry name" value="A2M/Complement_sys"/>
</dbReference>
<dbReference type="FunFam" id="1.50.10.20:FF:000001">
    <property type="entry name" value="CD109 isoform 1"/>
    <property type="match status" value="1"/>
</dbReference>
<protein>
    <recommendedName>
        <fullName evidence="8">TEP1-F</fullName>
    </recommendedName>
</protein>
<dbReference type="Pfam" id="PF00207">
    <property type="entry name" value="A2M"/>
    <property type="match status" value="1"/>
</dbReference>
<dbReference type="Pfam" id="PF01835">
    <property type="entry name" value="MG2"/>
    <property type="match status" value="1"/>
</dbReference>
<dbReference type="CDD" id="cd02897">
    <property type="entry name" value="A2M_2"/>
    <property type="match status" value="1"/>
</dbReference>
<evidence type="ECO:0000256" key="5">
    <source>
        <dbReference type="ARBA" id="ARBA00023180"/>
    </source>
</evidence>
<evidence type="ECO:0000256" key="2">
    <source>
        <dbReference type="ARBA" id="ARBA00022729"/>
    </source>
</evidence>
<feature type="domain" description="Alpha-2-macroglobulin bait region" evidence="11">
    <location>
        <begin position="465"/>
        <end position="639"/>
    </location>
</feature>
<feature type="domain" description="Alpha-2-macroglobulin" evidence="12">
    <location>
        <begin position="756"/>
        <end position="847"/>
    </location>
</feature>
<dbReference type="Gene3D" id="2.60.40.10">
    <property type="entry name" value="Immunoglobulins"/>
    <property type="match status" value="2"/>
</dbReference>
<dbReference type="EnsemblMetazoa" id="SMAR006272-RA">
    <property type="protein sequence ID" value="SMAR006272-PA"/>
    <property type="gene ID" value="SMAR006272"/>
</dbReference>
<dbReference type="InterPro" id="IPR011626">
    <property type="entry name" value="Alpha-macroglobulin_TED"/>
</dbReference>
<evidence type="ECO:0000256" key="10">
    <source>
        <dbReference type="SAM" id="SignalP"/>
    </source>
</evidence>
<dbReference type="SMART" id="SM01361">
    <property type="entry name" value="A2M_recep"/>
    <property type="match status" value="1"/>
</dbReference>
<proteinExistence type="inferred from homology"/>
<keyword evidence="3" id="KW-0882">Thioester bond</keyword>
<dbReference type="Gene3D" id="2.60.40.1930">
    <property type="match status" value="2"/>
</dbReference>
<keyword evidence="2 10" id="KW-0732">Signal</keyword>
<dbReference type="InterPro" id="IPR041555">
    <property type="entry name" value="MG3"/>
</dbReference>